<keyword evidence="3" id="KW-0813">Transport</keyword>
<feature type="transmembrane region" description="Helical" evidence="7">
    <location>
        <begin position="209"/>
        <end position="228"/>
    </location>
</feature>
<evidence type="ECO:0000256" key="6">
    <source>
        <dbReference type="ARBA" id="ARBA00023136"/>
    </source>
</evidence>
<feature type="transmembrane region" description="Helical" evidence="7">
    <location>
        <begin position="374"/>
        <end position="398"/>
    </location>
</feature>
<comment type="subcellular location">
    <subcellularLocation>
        <location evidence="1">Endomembrane system</location>
        <topology evidence="1">Multi-pass membrane protein</topology>
    </subcellularLocation>
</comment>
<dbReference type="Proteomes" id="UP001152885">
    <property type="component" value="Unassembled WGS sequence"/>
</dbReference>
<feature type="transmembrane region" description="Helical" evidence="7">
    <location>
        <begin position="446"/>
        <end position="466"/>
    </location>
</feature>
<feature type="transmembrane region" description="Helical" evidence="7">
    <location>
        <begin position="410"/>
        <end position="434"/>
    </location>
</feature>
<evidence type="ECO:0000256" key="3">
    <source>
        <dbReference type="ARBA" id="ARBA00022448"/>
    </source>
</evidence>
<feature type="transmembrane region" description="Helical" evidence="7">
    <location>
        <begin position="351"/>
        <end position="368"/>
    </location>
</feature>
<feature type="transmembrane region" description="Helical" evidence="7">
    <location>
        <begin position="49"/>
        <end position="67"/>
    </location>
</feature>
<feature type="domain" description="Major facilitator superfamily (MFS) profile" evidence="8">
    <location>
        <begin position="53"/>
        <end position="471"/>
    </location>
</feature>
<feature type="transmembrane region" description="Helical" evidence="7">
    <location>
        <begin position="174"/>
        <end position="197"/>
    </location>
</feature>
<keyword evidence="10" id="KW-1185">Reference proteome</keyword>
<sequence length="475" mass="53147">MSIENQDIPSSSNSPPILEEPQFQNIVHEVEFEGEVLVIDSTNWRNSTLLKLQILSGFSVFILFGLAEQTLGTLLPKLQDYYKINDLHISFVFLVSTSGYLTLAAINNITHDALGIRGVAILGSVAMTICYLVVSTKPPFISLLLVYFLNGIGFGSLDASLNTWMGNLHDSNQLLGILHGCYGIGSLVSPSLITYLLERKKNPWHWNDYYIILAIVGGFNIIIIAYLFRYETPKKYKYTSIMKHQKETIQLSNLKDDDQITETEIEIPHNASIKEALKSKIVWAFSLILFIYVGGEMSTGQWLVSYYLRIKDWTYKSSSHLSTTFWTGLTVGRILLGFATVHFFNNELTANLIYILTSFIGSFAFWLLTYTNVVIPIFILMFFLGCVVGPIFPTTIVASVNVLPAKYQTIGVGFICAFGGAGAAGIPFLVGLIAESSDSGLKMFPIFVMIIFGILLIMWAFITKYYSKSYKVNRL</sequence>
<dbReference type="InterPro" id="IPR051788">
    <property type="entry name" value="MFS_Transporter"/>
</dbReference>
<dbReference type="SUPFAM" id="SSF103473">
    <property type="entry name" value="MFS general substrate transporter"/>
    <property type="match status" value="1"/>
</dbReference>
<proteinExistence type="inferred from homology"/>
<dbReference type="GO" id="GO:0016020">
    <property type="term" value="C:membrane"/>
    <property type="evidence" value="ECO:0007669"/>
    <property type="project" value="TreeGrafter"/>
</dbReference>
<feature type="transmembrane region" description="Helical" evidence="7">
    <location>
        <begin position="324"/>
        <end position="344"/>
    </location>
</feature>
<comment type="similarity">
    <text evidence="2">Belongs to the major facilitator superfamily.</text>
</comment>
<reference evidence="9" key="1">
    <citation type="submission" date="2022-12" db="EMBL/GenBank/DDBJ databases">
        <authorList>
            <person name="Brejova B."/>
        </authorList>
    </citation>
    <scope>NUCLEOTIDE SEQUENCE</scope>
</reference>
<dbReference type="EMBL" id="CANTUO010000001">
    <property type="protein sequence ID" value="CAI5755808.1"/>
    <property type="molecule type" value="Genomic_DNA"/>
</dbReference>
<dbReference type="AlphaFoldDB" id="A0A9W4XJC5"/>
<dbReference type="Pfam" id="PF07690">
    <property type="entry name" value="MFS_1"/>
    <property type="match status" value="1"/>
</dbReference>
<feature type="transmembrane region" description="Helical" evidence="7">
    <location>
        <begin position="87"/>
        <end position="107"/>
    </location>
</feature>
<dbReference type="InterPro" id="IPR036259">
    <property type="entry name" value="MFS_trans_sf"/>
</dbReference>
<evidence type="ECO:0000256" key="7">
    <source>
        <dbReference type="SAM" id="Phobius"/>
    </source>
</evidence>
<evidence type="ECO:0000256" key="2">
    <source>
        <dbReference type="ARBA" id="ARBA00008335"/>
    </source>
</evidence>
<evidence type="ECO:0000259" key="8">
    <source>
        <dbReference type="PROSITE" id="PS50850"/>
    </source>
</evidence>
<name>A0A9W4XJC5_9ASCO</name>
<evidence type="ECO:0000313" key="9">
    <source>
        <dbReference type="EMBL" id="CAI5755808.1"/>
    </source>
</evidence>
<feature type="transmembrane region" description="Helical" evidence="7">
    <location>
        <begin position="114"/>
        <end position="134"/>
    </location>
</feature>
<evidence type="ECO:0000256" key="4">
    <source>
        <dbReference type="ARBA" id="ARBA00022692"/>
    </source>
</evidence>
<feature type="transmembrane region" description="Helical" evidence="7">
    <location>
        <begin position="281"/>
        <end position="304"/>
    </location>
</feature>
<dbReference type="InterPro" id="IPR011701">
    <property type="entry name" value="MFS"/>
</dbReference>
<dbReference type="PROSITE" id="PS50850">
    <property type="entry name" value="MFS"/>
    <property type="match status" value="1"/>
</dbReference>
<evidence type="ECO:0000256" key="1">
    <source>
        <dbReference type="ARBA" id="ARBA00004127"/>
    </source>
</evidence>
<dbReference type="OrthoDB" id="413079at2759"/>
<dbReference type="GO" id="GO:0022857">
    <property type="term" value="F:transmembrane transporter activity"/>
    <property type="evidence" value="ECO:0007669"/>
    <property type="project" value="InterPro"/>
</dbReference>
<evidence type="ECO:0000313" key="10">
    <source>
        <dbReference type="Proteomes" id="UP001152885"/>
    </source>
</evidence>
<feature type="transmembrane region" description="Helical" evidence="7">
    <location>
        <begin position="140"/>
        <end position="162"/>
    </location>
</feature>
<keyword evidence="5 7" id="KW-1133">Transmembrane helix</keyword>
<accession>A0A9W4XJC5</accession>
<dbReference type="Gene3D" id="1.20.1250.20">
    <property type="entry name" value="MFS general substrate transporter like domains"/>
    <property type="match status" value="2"/>
</dbReference>
<dbReference type="InterPro" id="IPR020846">
    <property type="entry name" value="MFS_dom"/>
</dbReference>
<keyword evidence="4 7" id="KW-0812">Transmembrane</keyword>
<dbReference type="PANTHER" id="PTHR23514:SF3">
    <property type="entry name" value="BYPASS OF STOP CODON PROTEIN 6"/>
    <property type="match status" value="1"/>
</dbReference>
<evidence type="ECO:0000256" key="5">
    <source>
        <dbReference type="ARBA" id="ARBA00022989"/>
    </source>
</evidence>
<protein>
    <recommendedName>
        <fullName evidence="8">Major facilitator superfamily (MFS) profile domain-containing protein</fullName>
    </recommendedName>
</protein>
<keyword evidence="6 7" id="KW-0472">Membrane</keyword>
<organism evidence="9 10">
    <name type="scientific">Candida verbasci</name>
    <dbReference type="NCBI Taxonomy" id="1227364"/>
    <lineage>
        <taxon>Eukaryota</taxon>
        <taxon>Fungi</taxon>
        <taxon>Dikarya</taxon>
        <taxon>Ascomycota</taxon>
        <taxon>Saccharomycotina</taxon>
        <taxon>Pichiomycetes</taxon>
        <taxon>Debaryomycetaceae</taxon>
        <taxon>Candida/Lodderomyces clade</taxon>
        <taxon>Candida</taxon>
    </lineage>
</organism>
<dbReference type="GO" id="GO:0012505">
    <property type="term" value="C:endomembrane system"/>
    <property type="evidence" value="ECO:0007669"/>
    <property type="project" value="UniProtKB-SubCell"/>
</dbReference>
<comment type="caution">
    <text evidence="9">The sequence shown here is derived from an EMBL/GenBank/DDBJ whole genome shotgun (WGS) entry which is preliminary data.</text>
</comment>
<gene>
    <name evidence="9" type="ORF">CANVERA_P0324</name>
</gene>
<dbReference type="PANTHER" id="PTHR23514">
    <property type="entry name" value="BYPASS OF STOP CODON PROTEIN 6"/>
    <property type="match status" value="1"/>
</dbReference>